<reference evidence="2 3" key="1">
    <citation type="submission" date="2019-05" db="EMBL/GenBank/DDBJ databases">
        <authorList>
            <consortium name="Science for Life Laboratories"/>
        </authorList>
    </citation>
    <scope>NUCLEOTIDE SEQUENCE [LARGE SCALE GENOMIC DNA]</scope>
    <source>
        <strain evidence="2">Soil9</strain>
    </source>
</reference>
<evidence type="ECO:0000313" key="3">
    <source>
        <dbReference type="Proteomes" id="UP000464178"/>
    </source>
</evidence>
<sequence>MWRVRPIDALGMIPASRVATAGGIDRLAIGARVVRGAYGFFWVRTVLRSRSWMVSRVPLWRHSSKYRHTVLLGGKSLGRSRHGHPVRKMGHTASTTTRGSVVRGRPPGYTGA</sequence>
<feature type="region of interest" description="Disordered" evidence="1">
    <location>
        <begin position="75"/>
        <end position="112"/>
    </location>
</feature>
<proteinExistence type="predicted"/>
<keyword evidence="3" id="KW-1185">Reference proteome</keyword>
<gene>
    <name evidence="2" type="ORF">SOIL9_37040</name>
</gene>
<protein>
    <submittedName>
        <fullName evidence="2">Uncharacterized protein</fullName>
    </submittedName>
</protein>
<dbReference type="KEGG" id="gms:SOIL9_37040"/>
<feature type="compositionally biased region" description="Basic residues" evidence="1">
    <location>
        <begin position="78"/>
        <end position="90"/>
    </location>
</feature>
<dbReference type="Proteomes" id="UP000464178">
    <property type="component" value="Chromosome"/>
</dbReference>
<dbReference type="EMBL" id="LR593886">
    <property type="protein sequence ID" value="VTR94010.1"/>
    <property type="molecule type" value="Genomic_DNA"/>
</dbReference>
<evidence type="ECO:0000256" key="1">
    <source>
        <dbReference type="SAM" id="MobiDB-lite"/>
    </source>
</evidence>
<name>A0A6P2D3N7_9BACT</name>
<dbReference type="AlphaFoldDB" id="A0A6P2D3N7"/>
<organism evidence="2 3">
    <name type="scientific">Gemmata massiliana</name>
    <dbReference type="NCBI Taxonomy" id="1210884"/>
    <lineage>
        <taxon>Bacteria</taxon>
        <taxon>Pseudomonadati</taxon>
        <taxon>Planctomycetota</taxon>
        <taxon>Planctomycetia</taxon>
        <taxon>Gemmatales</taxon>
        <taxon>Gemmataceae</taxon>
        <taxon>Gemmata</taxon>
    </lineage>
</organism>
<evidence type="ECO:0000313" key="2">
    <source>
        <dbReference type="EMBL" id="VTR94010.1"/>
    </source>
</evidence>
<accession>A0A6P2D3N7</accession>